<feature type="transmembrane region" description="Helical" evidence="8">
    <location>
        <begin position="219"/>
        <end position="236"/>
    </location>
</feature>
<protein>
    <submittedName>
        <fullName evidence="10">Glycosyl transferase family 39</fullName>
    </submittedName>
</protein>
<evidence type="ECO:0000256" key="8">
    <source>
        <dbReference type="SAM" id="Phobius"/>
    </source>
</evidence>
<comment type="subcellular location">
    <subcellularLocation>
        <location evidence="1">Cell membrane</location>
        <topology evidence="1">Multi-pass membrane protein</topology>
    </subcellularLocation>
</comment>
<dbReference type="KEGG" id="sgy:Sgly_2483"/>
<feature type="transmembrane region" description="Helical" evidence="8">
    <location>
        <begin position="98"/>
        <end position="117"/>
    </location>
</feature>
<reference evidence="11" key="2">
    <citation type="submission" date="2011-02" db="EMBL/GenBank/DDBJ databases">
        <title>The complete genome of Syntrophobotulus glycolicus DSM 8271.</title>
        <authorList>
            <person name="Lucas S."/>
            <person name="Copeland A."/>
            <person name="Lapidus A."/>
            <person name="Bruce D."/>
            <person name="Goodwin L."/>
            <person name="Pitluck S."/>
            <person name="Kyrpides N."/>
            <person name="Mavromatis K."/>
            <person name="Pagani I."/>
            <person name="Ivanova N."/>
            <person name="Mikhailova N."/>
            <person name="Chertkov O."/>
            <person name="Held B."/>
            <person name="Detter J.C."/>
            <person name="Tapia R."/>
            <person name="Han C."/>
            <person name="Land M."/>
            <person name="Hauser L."/>
            <person name="Markowitz V."/>
            <person name="Cheng J.-F."/>
            <person name="Hugenholtz P."/>
            <person name="Woyke T."/>
            <person name="Wu D."/>
            <person name="Spring S."/>
            <person name="Schroeder M."/>
            <person name="Brambilla E."/>
            <person name="Klenk H.-P."/>
            <person name="Eisen J.A."/>
        </authorList>
    </citation>
    <scope>NUCLEOTIDE SEQUENCE [LARGE SCALE GENOMIC DNA]</scope>
    <source>
        <strain evidence="11">DSM 8271 / FlGlyR</strain>
    </source>
</reference>
<evidence type="ECO:0000256" key="3">
    <source>
        <dbReference type="ARBA" id="ARBA00022676"/>
    </source>
</evidence>
<dbReference type="PANTHER" id="PTHR33908:SF11">
    <property type="entry name" value="MEMBRANE PROTEIN"/>
    <property type="match status" value="1"/>
</dbReference>
<dbReference type="GO" id="GO:0005886">
    <property type="term" value="C:plasma membrane"/>
    <property type="evidence" value="ECO:0007669"/>
    <property type="project" value="UniProtKB-SubCell"/>
</dbReference>
<name>F0SVY4_SYNGF</name>
<dbReference type="GO" id="GO:0016763">
    <property type="term" value="F:pentosyltransferase activity"/>
    <property type="evidence" value="ECO:0007669"/>
    <property type="project" value="TreeGrafter"/>
</dbReference>
<feature type="domain" description="Glycosyltransferase RgtA/B/C/D-like" evidence="9">
    <location>
        <begin position="82"/>
        <end position="227"/>
    </location>
</feature>
<keyword evidence="6 8" id="KW-1133">Transmembrane helix</keyword>
<keyword evidence="7 8" id="KW-0472">Membrane</keyword>
<dbReference type="GO" id="GO:0009103">
    <property type="term" value="P:lipopolysaccharide biosynthetic process"/>
    <property type="evidence" value="ECO:0007669"/>
    <property type="project" value="UniProtKB-ARBA"/>
</dbReference>
<evidence type="ECO:0000256" key="2">
    <source>
        <dbReference type="ARBA" id="ARBA00022475"/>
    </source>
</evidence>
<dbReference type="PANTHER" id="PTHR33908">
    <property type="entry name" value="MANNOSYLTRANSFERASE YKCB-RELATED"/>
    <property type="match status" value="1"/>
</dbReference>
<feature type="transmembrane region" description="Helical" evidence="8">
    <location>
        <begin position="323"/>
        <end position="341"/>
    </location>
</feature>
<reference evidence="10 11" key="1">
    <citation type="journal article" date="2011" name="Stand. Genomic Sci.">
        <title>Complete genome sequence of Syntrophobotulus glycolicus type strain (FlGlyR).</title>
        <authorList>
            <person name="Han C."/>
            <person name="Mwirichia R."/>
            <person name="Chertkov O."/>
            <person name="Held B."/>
            <person name="Lapidus A."/>
            <person name="Nolan M."/>
            <person name="Lucas S."/>
            <person name="Hammon N."/>
            <person name="Deshpande S."/>
            <person name="Cheng J.F."/>
            <person name="Tapia R."/>
            <person name="Goodwin L."/>
            <person name="Pitluck S."/>
            <person name="Huntemann M."/>
            <person name="Liolios K."/>
            <person name="Ivanova N."/>
            <person name="Pagani I."/>
            <person name="Mavromatis K."/>
            <person name="Ovchinikova G."/>
            <person name="Pati A."/>
            <person name="Chen A."/>
            <person name="Palaniappan K."/>
            <person name="Land M."/>
            <person name="Hauser L."/>
            <person name="Brambilla E.M."/>
            <person name="Rohde M."/>
            <person name="Spring S."/>
            <person name="Sikorski J."/>
            <person name="Goker M."/>
            <person name="Woyke T."/>
            <person name="Bristow J."/>
            <person name="Eisen J.A."/>
            <person name="Markowitz V."/>
            <person name="Hugenholtz P."/>
            <person name="Kyrpides N.C."/>
            <person name="Klenk H.P."/>
            <person name="Detter J.C."/>
        </authorList>
    </citation>
    <scope>NUCLEOTIDE SEQUENCE [LARGE SCALE GENOMIC DNA]</scope>
    <source>
        <strain evidence="11">DSM 8271 / FlGlyR</strain>
    </source>
</reference>
<feature type="transmembrane region" description="Helical" evidence="8">
    <location>
        <begin position="148"/>
        <end position="165"/>
    </location>
</feature>
<evidence type="ECO:0000256" key="4">
    <source>
        <dbReference type="ARBA" id="ARBA00022679"/>
    </source>
</evidence>
<feature type="transmembrane region" description="Helical" evidence="8">
    <location>
        <begin position="348"/>
        <end position="365"/>
    </location>
</feature>
<keyword evidence="2" id="KW-1003">Cell membrane</keyword>
<dbReference type="Pfam" id="PF13231">
    <property type="entry name" value="PMT_2"/>
    <property type="match status" value="1"/>
</dbReference>
<dbReference type="AlphaFoldDB" id="F0SVY4"/>
<evidence type="ECO:0000313" key="11">
    <source>
        <dbReference type="Proteomes" id="UP000007488"/>
    </source>
</evidence>
<dbReference type="eggNOG" id="COG1807">
    <property type="taxonomic scope" value="Bacteria"/>
</dbReference>
<dbReference type="HOGENOM" id="CLU_574710_0_0_9"/>
<dbReference type="EMBL" id="CP002547">
    <property type="protein sequence ID" value="ADY56768.1"/>
    <property type="molecule type" value="Genomic_DNA"/>
</dbReference>
<evidence type="ECO:0000256" key="1">
    <source>
        <dbReference type="ARBA" id="ARBA00004651"/>
    </source>
</evidence>
<evidence type="ECO:0000256" key="7">
    <source>
        <dbReference type="ARBA" id="ARBA00023136"/>
    </source>
</evidence>
<keyword evidence="11" id="KW-1185">Reference proteome</keyword>
<evidence type="ECO:0000256" key="5">
    <source>
        <dbReference type="ARBA" id="ARBA00022692"/>
    </source>
</evidence>
<organism evidence="10 11">
    <name type="scientific">Syntrophobotulus glycolicus (strain DSM 8271 / FlGlyR)</name>
    <dbReference type="NCBI Taxonomy" id="645991"/>
    <lineage>
        <taxon>Bacteria</taxon>
        <taxon>Bacillati</taxon>
        <taxon>Bacillota</taxon>
        <taxon>Clostridia</taxon>
        <taxon>Eubacteriales</taxon>
        <taxon>Desulfitobacteriaceae</taxon>
        <taxon>Syntrophobotulus</taxon>
    </lineage>
</organism>
<feature type="transmembrane region" description="Helical" evidence="8">
    <location>
        <begin position="301"/>
        <end position="317"/>
    </location>
</feature>
<evidence type="ECO:0000313" key="10">
    <source>
        <dbReference type="EMBL" id="ADY56768.1"/>
    </source>
</evidence>
<sequence length="493" mass="56459">MQLLKILKKKETVIFFISMVFLLTLRLYHLDVPPLENKESWRQADTESIARNFVQYDFNLLSPNFNYDGPLPNVPALELQVTTLIIAVLYQVFGFHYFLARLVPICFYLVSAGYLYCYARKQMGFEKALFSLLIYGILPVNVYFSRAIMPEAAGLMFLLGGFFYFDKWIDKPVGKGLALSSIFLALALMTKPPTAFIAVPMVYLCWKRFGWSFLKNRELWVFTLFICSVAGGYYIYSNSTAEFHFALSITEGLVLRRIGSAFYSREAWDFFRLEIPGTMTRHVLYLLPLGMITAWKKDKTIIFWFLGMAAEAIFIVSTIRSSYYLIFLTPPIALLAGSFLGRLAEKRVLLPVSFLILLLIGYSSFQELKPMYAVNTKMQEEVRLVQALTSAEDLLVVGSLDPCVLSLSGRRGWRLYTGNDHRASEDLREELDLYIRSGANYFIPIQGKVYGDEDGSFLEYVVQTYEKIEPVKGYPIFRLNRPAQSSAMKGVLR</sequence>
<keyword evidence="4 10" id="KW-0808">Transferase</keyword>
<evidence type="ECO:0000259" key="9">
    <source>
        <dbReference type="Pfam" id="PF13231"/>
    </source>
</evidence>
<dbReference type="STRING" id="645991.Sgly_2483"/>
<accession>F0SVY4</accession>
<proteinExistence type="predicted"/>
<dbReference type="Proteomes" id="UP000007488">
    <property type="component" value="Chromosome"/>
</dbReference>
<gene>
    <name evidence="10" type="ordered locus">Sgly_2483</name>
</gene>
<dbReference type="InterPro" id="IPR038731">
    <property type="entry name" value="RgtA/B/C-like"/>
</dbReference>
<dbReference type="RefSeq" id="WP_013625633.1">
    <property type="nucleotide sequence ID" value="NC_015172.1"/>
</dbReference>
<keyword evidence="3" id="KW-0328">Glycosyltransferase</keyword>
<keyword evidence="5 8" id="KW-0812">Transmembrane</keyword>
<evidence type="ECO:0000256" key="6">
    <source>
        <dbReference type="ARBA" id="ARBA00022989"/>
    </source>
</evidence>
<feature type="transmembrane region" description="Helical" evidence="8">
    <location>
        <begin position="177"/>
        <end position="199"/>
    </location>
</feature>
<feature type="transmembrane region" description="Helical" evidence="8">
    <location>
        <begin position="12"/>
        <end position="29"/>
    </location>
</feature>
<dbReference type="InterPro" id="IPR050297">
    <property type="entry name" value="LipidA_mod_glycosyltrf_83"/>
</dbReference>